<evidence type="ECO:0000313" key="1">
    <source>
        <dbReference type="EMBL" id="BCQ36913.1"/>
    </source>
</evidence>
<dbReference type="RefSeq" id="WP_133842696.1">
    <property type="nucleotide sequence ID" value="NZ_AP024329.1"/>
</dbReference>
<reference evidence="1 2" key="1">
    <citation type="submission" date="2021-01" db="EMBL/GenBank/DDBJ databases">
        <title>Complete genome sequence of Erwinia rhapontici MAFF 311153.</title>
        <authorList>
            <person name="Morohoshi T."/>
            <person name="Someya N."/>
        </authorList>
    </citation>
    <scope>NUCLEOTIDE SEQUENCE [LARGE SCALE GENOMIC DNA]</scope>
    <source>
        <strain evidence="1 2">MAFF 311153</strain>
    </source>
</reference>
<keyword evidence="2" id="KW-1185">Reference proteome</keyword>
<proteinExistence type="predicted"/>
<accession>A0ABM7N620</accession>
<evidence type="ECO:0000313" key="2">
    <source>
        <dbReference type="Proteomes" id="UP000677515"/>
    </source>
</evidence>
<dbReference type="EMBL" id="AP024329">
    <property type="protein sequence ID" value="BCQ36913.1"/>
    <property type="molecule type" value="Genomic_DNA"/>
</dbReference>
<name>A0ABM7N620_ERWRD</name>
<organism evidence="1 2">
    <name type="scientific">Erwinia rhapontici</name>
    <name type="common">Pectobacterium rhapontici</name>
    <dbReference type="NCBI Taxonomy" id="55212"/>
    <lineage>
        <taxon>Bacteria</taxon>
        <taxon>Pseudomonadati</taxon>
        <taxon>Pseudomonadota</taxon>
        <taxon>Gammaproteobacteria</taxon>
        <taxon>Enterobacterales</taxon>
        <taxon>Erwiniaceae</taxon>
        <taxon>Erwinia</taxon>
    </lineage>
</organism>
<dbReference type="Proteomes" id="UP000677515">
    <property type="component" value="Chromosome"/>
</dbReference>
<sequence length="94" mass="10936">MEVDLNVLEGAVNKIFSEMRRKGLGSVSLDTDFYWNIPSEMLYDPYTEPTDLNIGQLEEDYENLVQMSNKNMLIGHNLKNIAVLLRYLSEKYPF</sequence>
<gene>
    <name evidence="1" type="ORF">ERHA53_42560</name>
</gene>
<protein>
    <submittedName>
        <fullName evidence="1">Uncharacterized protein</fullName>
    </submittedName>
</protein>